<dbReference type="Pfam" id="PF04542">
    <property type="entry name" value="Sigma70_r2"/>
    <property type="match status" value="1"/>
</dbReference>
<dbReference type="Proteomes" id="UP000007468">
    <property type="component" value="Chromosome"/>
</dbReference>
<dbReference type="PANTHER" id="PTHR30385">
    <property type="entry name" value="SIGMA FACTOR F FLAGELLAR"/>
    <property type="match status" value="1"/>
</dbReference>
<dbReference type="KEGG" id="faa:HMPREF0389_01070"/>
<keyword evidence="1" id="KW-0805">Transcription regulation</keyword>
<dbReference type="PATRIC" id="fig|546269.5.peg.1594"/>
<keyword evidence="2" id="KW-0731">Sigma factor</keyword>
<dbReference type="InterPro" id="IPR016371">
    <property type="entry name" value="RNA_pol_sigma-H_factor"/>
</dbReference>
<dbReference type="PANTHER" id="PTHR30385:SF1">
    <property type="entry name" value="RNA POLYMERASE SIGMA-H FACTOR"/>
    <property type="match status" value="1"/>
</dbReference>
<dbReference type="AlphaFoldDB" id="D6GQU5"/>
<organism evidence="7 8">
    <name type="scientific">Filifactor alocis (strain ATCC 35896 / CCUG 47790 / D40 B5)</name>
    <name type="common">Fusobacterium alocis</name>
    <dbReference type="NCBI Taxonomy" id="546269"/>
    <lineage>
        <taxon>Bacteria</taxon>
        <taxon>Bacillati</taxon>
        <taxon>Bacillota</taxon>
        <taxon>Clostridia</taxon>
        <taxon>Peptostreptococcales</taxon>
        <taxon>Filifactoraceae</taxon>
        <taxon>Filifactor</taxon>
    </lineage>
</organism>
<dbReference type="InterPro" id="IPR036388">
    <property type="entry name" value="WH-like_DNA-bd_sf"/>
</dbReference>
<dbReference type="InterPro" id="IPR013324">
    <property type="entry name" value="RNA_pol_sigma_r3/r4-like"/>
</dbReference>
<keyword evidence="3" id="KW-0238">DNA-binding</keyword>
<sequence length="227" mass="26689">MKDTMQYFSEKLKIEYSVDLDNIPQEEWEEQIVHLAQKGDSYAIDYIFTKYMGLVRSKAKLYFLVGADKEDIVQEGLIGLHKAIRDFNPDKNRLFRSFADLCITRQLITAVKGSTRQKHIPLNSYISLNRRLYEEENDTTMLDLIENERVSNPEDIFLNEEKGLYFRKLMAEILSDLEAKVIEMYLEGMTYHDIADVLHQSPKVIDNALQRAKKKFEKAILENKFYE</sequence>
<dbReference type="Pfam" id="PF08281">
    <property type="entry name" value="Sigma70_r4_2"/>
    <property type="match status" value="1"/>
</dbReference>
<protein>
    <submittedName>
        <fullName evidence="7">RNA polymerase sigma-H factor</fullName>
    </submittedName>
</protein>
<dbReference type="NCBIfam" id="TIGR02937">
    <property type="entry name" value="sigma70-ECF"/>
    <property type="match status" value="1"/>
</dbReference>
<dbReference type="GO" id="GO:0003677">
    <property type="term" value="F:DNA binding"/>
    <property type="evidence" value="ECO:0007669"/>
    <property type="project" value="UniProtKB-KW"/>
</dbReference>
<accession>D6GQU5</accession>
<dbReference type="InterPro" id="IPR013325">
    <property type="entry name" value="RNA_pol_sigma_r2"/>
</dbReference>
<reference evidence="8" key="1">
    <citation type="submission" date="2010-12" db="EMBL/GenBank/DDBJ databases">
        <title>The genome sequence of Filifactor alocis strain ATCC 35896.</title>
        <authorList>
            <consortium name="The Broad Institute Genome Sequencing Platform"/>
            <person name="Ward D."/>
            <person name="Earl A."/>
            <person name="Feldgarden M."/>
            <person name="Young S.K."/>
            <person name="Gargeya S."/>
            <person name="Zeng Q."/>
            <person name="Alvarado L."/>
            <person name="Berlin A."/>
            <person name="Bochicchio J."/>
            <person name="Chapman S.B."/>
            <person name="Chen Z."/>
            <person name="Freedman E."/>
            <person name="Gellesch M."/>
            <person name="Goldberg J."/>
            <person name="Griggs A."/>
            <person name="Gujja S."/>
            <person name="Heilman E."/>
            <person name="Heiman D."/>
            <person name="Howarth C."/>
            <person name="Mehta T."/>
            <person name="Neiman D."/>
            <person name="Pearson M."/>
            <person name="Roberts A."/>
            <person name="Saif S."/>
            <person name="Shea T."/>
            <person name="Shenoy N."/>
            <person name="Sisk P."/>
            <person name="Stolte C."/>
            <person name="Sykes S."/>
            <person name="White J."/>
            <person name="Yandava C."/>
            <person name="Izard J."/>
            <person name="Blanton J.M."/>
            <person name="Baranova O.V."/>
            <person name="Tanner A.C."/>
            <person name="Dewhirst F.E."/>
            <person name="Haas B."/>
            <person name="Nusbaum C."/>
            <person name="Birren B."/>
        </authorList>
    </citation>
    <scope>NUCLEOTIDE SEQUENCE [LARGE SCALE GENOMIC DNA]</scope>
    <source>
        <strain evidence="8">ATCC 35896 / D40 B5</strain>
    </source>
</reference>
<feature type="domain" description="RNA polymerase sigma-70 region 2" evidence="5">
    <location>
        <begin position="48"/>
        <end position="116"/>
    </location>
</feature>
<dbReference type="InterPro" id="IPR013249">
    <property type="entry name" value="RNA_pol_sigma70_r4_t2"/>
</dbReference>
<dbReference type="NCBIfam" id="NF006145">
    <property type="entry name" value="PRK08295.1-2"/>
    <property type="match status" value="1"/>
</dbReference>
<dbReference type="Gene3D" id="1.10.10.10">
    <property type="entry name" value="Winged helix-like DNA-binding domain superfamily/Winged helix DNA-binding domain"/>
    <property type="match status" value="1"/>
</dbReference>
<feature type="domain" description="RNA polymerase sigma factor 70 region 4 type 2" evidence="6">
    <location>
        <begin position="173"/>
        <end position="215"/>
    </location>
</feature>
<proteinExistence type="predicted"/>
<dbReference type="GO" id="GO:0016987">
    <property type="term" value="F:sigma factor activity"/>
    <property type="evidence" value="ECO:0007669"/>
    <property type="project" value="UniProtKB-KW"/>
</dbReference>
<evidence type="ECO:0000259" key="5">
    <source>
        <dbReference type="Pfam" id="PF04542"/>
    </source>
</evidence>
<evidence type="ECO:0000256" key="1">
    <source>
        <dbReference type="ARBA" id="ARBA00023015"/>
    </source>
</evidence>
<dbReference type="HOGENOM" id="CLU_090333_0_1_9"/>
<dbReference type="GO" id="GO:0006352">
    <property type="term" value="P:DNA-templated transcription initiation"/>
    <property type="evidence" value="ECO:0007669"/>
    <property type="project" value="InterPro"/>
</dbReference>
<evidence type="ECO:0000259" key="6">
    <source>
        <dbReference type="Pfam" id="PF08281"/>
    </source>
</evidence>
<dbReference type="NCBIfam" id="NF006147">
    <property type="entry name" value="PRK08295.1-4"/>
    <property type="match status" value="1"/>
</dbReference>
<dbReference type="eggNOG" id="COG1595">
    <property type="taxonomic scope" value="Bacteria"/>
</dbReference>
<evidence type="ECO:0000256" key="2">
    <source>
        <dbReference type="ARBA" id="ARBA00023082"/>
    </source>
</evidence>
<dbReference type="Gene3D" id="1.20.120.1810">
    <property type="match status" value="1"/>
</dbReference>
<dbReference type="RefSeq" id="WP_014263057.1">
    <property type="nucleotide sequence ID" value="NC_016630.1"/>
</dbReference>
<name>D6GQU5_FILAD</name>
<gene>
    <name evidence="7" type="primary">sigH</name>
    <name evidence="7" type="ordered locus">HMPREF0389_01070</name>
</gene>
<dbReference type="SUPFAM" id="SSF88659">
    <property type="entry name" value="Sigma3 and sigma4 domains of RNA polymerase sigma factors"/>
    <property type="match status" value="1"/>
</dbReference>
<evidence type="ECO:0000313" key="7">
    <source>
        <dbReference type="EMBL" id="EFE29148.2"/>
    </source>
</evidence>
<dbReference type="InterPro" id="IPR014284">
    <property type="entry name" value="RNA_pol_sigma-70_dom"/>
</dbReference>
<evidence type="ECO:0000256" key="3">
    <source>
        <dbReference type="ARBA" id="ARBA00023125"/>
    </source>
</evidence>
<dbReference type="InterPro" id="IPR007627">
    <property type="entry name" value="RNA_pol_sigma70_r2"/>
</dbReference>
<dbReference type="EMBL" id="CP002390">
    <property type="protein sequence ID" value="EFE29148.2"/>
    <property type="molecule type" value="Genomic_DNA"/>
</dbReference>
<dbReference type="STRING" id="546269.HMPREF0389_01070"/>
<evidence type="ECO:0000256" key="4">
    <source>
        <dbReference type="ARBA" id="ARBA00023163"/>
    </source>
</evidence>
<keyword evidence="8" id="KW-1185">Reference proteome</keyword>
<evidence type="ECO:0000313" key="8">
    <source>
        <dbReference type="Proteomes" id="UP000007468"/>
    </source>
</evidence>
<dbReference type="NCBIfam" id="NF006148">
    <property type="entry name" value="PRK08295.1-5"/>
    <property type="match status" value="1"/>
</dbReference>
<dbReference type="SUPFAM" id="SSF88946">
    <property type="entry name" value="Sigma2 domain of RNA polymerase sigma factors"/>
    <property type="match status" value="1"/>
</dbReference>
<dbReference type="PIRSF" id="PIRSF002939">
    <property type="entry name" value="RNA_polymerase_sigma-H_factor"/>
    <property type="match status" value="1"/>
</dbReference>
<keyword evidence="4" id="KW-0804">Transcription</keyword>